<keyword evidence="3" id="KW-1185">Reference proteome</keyword>
<sequence>MTITSLSAQVGINTTTPADGAMLDITANDKGILIPKVALTSRAVSAPVTPEPVVGVLVFNTDTAGTAPNDVEPGFYWWDGVQWVALEALDENDLDDKWDILGNTGTDQDVNYVGTTDNTGLTMRTNDVERFRVTTQGGGQVVGMQDGAPGAPFYSFASDPSAGIWTNAVGELDFSINSFRYININGNATGSQRGETTLNPGSFDIDFIVQTQSSNSSLVVNGENDNVGLGTTSPDESSQLQMADPDKGLLINRVTLTATDNASPITSPATGLLVYNLVSSGSGATAVSPGFYYWDGSAWVALDGTNGNDWSVEGNAGTTAGTNYIGTSDDEDVVIARNGTEELRILDDQVSINDNTPNAGERFTVVGDSNEFAMSTYASGSTSGVGLYALSQNLDAVVGIGARYGLYGSGTYGVRGISSSATGFGEIISNSSGAASLISGQGTTLVYWNNVGTTSNGTSGLAGGAQGATGTGIIGVGNGGNTSVTNVNGSGVAGSGSVLGVFGYVGDGTVANANRGNAGGRFTLDSDNDATTTNSRATSILAGFNRLDPGPGGNQDSYYGGYFSGGAEDSGTPSYAYVGLRHNTSSDGTSGTDYKIVGSGSNSTIVKDAQGTSRIMFSPEAPEIVFQDFGVGKLVNGEARIELDPILSDVIYVDESHPLKVYVTLEGECNGVYVSKKSIKGFTVKELANGNSNASFSWQIVANRADTRSSGGRVQSKHVGLRFPEAPGPMDMNDAKLRAQGDVAKKANTSFTNSNPRYSLQGASSSKQN</sequence>
<dbReference type="RefSeq" id="WP_104811652.1">
    <property type="nucleotide sequence ID" value="NZ_MQUB01000001.1"/>
</dbReference>
<proteinExistence type="predicted"/>
<feature type="region of interest" description="Disordered" evidence="1">
    <location>
        <begin position="709"/>
        <end position="769"/>
    </location>
</feature>
<dbReference type="OrthoDB" id="1430919at2"/>
<dbReference type="Proteomes" id="UP000239800">
    <property type="component" value="Unassembled WGS sequence"/>
</dbReference>
<reference evidence="2 3" key="1">
    <citation type="submission" date="2016-11" db="EMBL/GenBank/DDBJ databases">
        <title>Trade-off between light-utilization and light-protection in marine flavobacteria.</title>
        <authorList>
            <person name="Kumagai Y."/>
        </authorList>
    </citation>
    <scope>NUCLEOTIDE SEQUENCE [LARGE SCALE GENOMIC DNA]</scope>
    <source>
        <strain evidence="2 3">NBRC 107741</strain>
    </source>
</reference>
<evidence type="ECO:0000313" key="2">
    <source>
        <dbReference type="EMBL" id="PQB03732.1"/>
    </source>
</evidence>
<feature type="compositionally biased region" description="Basic and acidic residues" evidence="1">
    <location>
        <begin position="733"/>
        <end position="745"/>
    </location>
</feature>
<evidence type="ECO:0000256" key="1">
    <source>
        <dbReference type="SAM" id="MobiDB-lite"/>
    </source>
</evidence>
<protein>
    <submittedName>
        <fullName evidence="2">Uncharacterized protein</fullName>
    </submittedName>
</protein>
<evidence type="ECO:0000313" key="3">
    <source>
        <dbReference type="Proteomes" id="UP000239800"/>
    </source>
</evidence>
<accession>A0A2S7KMA3</accession>
<name>A0A2S7KMA3_9FLAO</name>
<gene>
    <name evidence="2" type="ORF">BST85_01550</name>
</gene>
<comment type="caution">
    <text evidence="2">The sequence shown here is derived from an EMBL/GenBank/DDBJ whole genome shotgun (WGS) entry which is preliminary data.</text>
</comment>
<dbReference type="AlphaFoldDB" id="A0A2S7KMA3"/>
<feature type="compositionally biased region" description="Polar residues" evidence="1">
    <location>
        <begin position="747"/>
        <end position="769"/>
    </location>
</feature>
<organism evidence="2 3">
    <name type="scientific">Aureitalea marina</name>
    <dbReference type="NCBI Taxonomy" id="930804"/>
    <lineage>
        <taxon>Bacteria</taxon>
        <taxon>Pseudomonadati</taxon>
        <taxon>Bacteroidota</taxon>
        <taxon>Flavobacteriia</taxon>
        <taxon>Flavobacteriales</taxon>
        <taxon>Flavobacteriaceae</taxon>
        <taxon>Aureitalea</taxon>
    </lineage>
</organism>
<dbReference type="EMBL" id="MQUB01000001">
    <property type="protein sequence ID" value="PQB03732.1"/>
    <property type="molecule type" value="Genomic_DNA"/>
</dbReference>